<dbReference type="EMBL" id="JASVEJ010000007">
    <property type="protein sequence ID" value="MDL5056252.1"/>
    <property type="molecule type" value="Genomic_DNA"/>
</dbReference>
<protein>
    <recommendedName>
        <fullName evidence="3">Endonuclease V</fullName>
    </recommendedName>
</protein>
<evidence type="ECO:0008006" key="3">
    <source>
        <dbReference type="Google" id="ProtNLM"/>
    </source>
</evidence>
<evidence type="ECO:0000313" key="2">
    <source>
        <dbReference type="Proteomes" id="UP001230986"/>
    </source>
</evidence>
<reference evidence="1 2" key="1">
    <citation type="submission" date="2023-06" db="EMBL/GenBank/DDBJ databases">
        <title>Whole genome sequence of Oscillatoria calcuttensis NRMC-F 0142.</title>
        <authorList>
            <person name="Shakena Fathima T."/>
            <person name="Muralitharan G."/>
            <person name="Thajuddin N."/>
        </authorList>
    </citation>
    <scope>NUCLEOTIDE SEQUENCE [LARGE SCALE GENOMIC DNA]</scope>
    <source>
        <strain evidence="1 2">NRMC-F 0142</strain>
    </source>
</reference>
<comment type="caution">
    <text evidence="1">The sequence shown here is derived from an EMBL/GenBank/DDBJ whole genome shotgun (WGS) entry which is preliminary data.</text>
</comment>
<proteinExistence type="predicted"/>
<dbReference type="Proteomes" id="UP001230986">
    <property type="component" value="Unassembled WGS sequence"/>
</dbReference>
<organism evidence="1 2">
    <name type="scientific">Geitlerinema calcuttense NRMC-F 0142</name>
    <dbReference type="NCBI Taxonomy" id="2922238"/>
    <lineage>
        <taxon>Bacteria</taxon>
        <taxon>Bacillati</taxon>
        <taxon>Cyanobacteriota</taxon>
        <taxon>Cyanophyceae</taxon>
        <taxon>Geitlerinematales</taxon>
        <taxon>Geitlerinemataceae</taxon>
        <taxon>Geitlerinema</taxon>
    </lineage>
</organism>
<sequence>MGTTFLSVGHRATLANYHHSLLELSQDQTWKIKQPLTLKEKEPDLFELPSTP</sequence>
<gene>
    <name evidence="1" type="ORF">QQ055_02030</name>
</gene>
<accession>A0ABT7LXE4</accession>
<name>A0ABT7LXE4_9CYAN</name>
<keyword evidence="2" id="KW-1185">Reference proteome</keyword>
<evidence type="ECO:0000313" key="1">
    <source>
        <dbReference type="EMBL" id="MDL5056252.1"/>
    </source>
</evidence>